<accession>A0ABT0INH5</accession>
<keyword evidence="3" id="KW-1185">Reference proteome</keyword>
<reference evidence="2 3" key="1">
    <citation type="submission" date="2022-04" db="EMBL/GenBank/DDBJ databases">
        <title>Rhizobium coralii sp. nov., isolated from coral Turbinaria peltata.</title>
        <authorList>
            <person name="Sun H."/>
        </authorList>
    </citation>
    <scope>NUCLEOTIDE SEQUENCE [LARGE SCALE GENOMIC DNA]</scope>
    <source>
        <strain evidence="2 3">NTR19</strain>
    </source>
</reference>
<comment type="caution">
    <text evidence="2">The sequence shown here is derived from an EMBL/GenBank/DDBJ whole genome shotgun (WGS) entry which is preliminary data.</text>
</comment>
<sequence length="59" mass="6658">MSKDEQNEYSSPACSMHEVDPAYMGLDTPLPRKNERKKNKDATALRSAPSDEQEESTRS</sequence>
<evidence type="ECO:0000256" key="1">
    <source>
        <dbReference type="SAM" id="MobiDB-lite"/>
    </source>
</evidence>
<protein>
    <submittedName>
        <fullName evidence="2">Uncharacterized protein</fullName>
    </submittedName>
</protein>
<proteinExistence type="predicted"/>
<feature type="compositionally biased region" description="Basic and acidic residues" evidence="1">
    <location>
        <begin position="30"/>
        <end position="43"/>
    </location>
</feature>
<evidence type="ECO:0000313" key="3">
    <source>
        <dbReference type="Proteomes" id="UP001202827"/>
    </source>
</evidence>
<evidence type="ECO:0000313" key="2">
    <source>
        <dbReference type="EMBL" id="MCK8779416.1"/>
    </source>
</evidence>
<dbReference type="EMBL" id="JALPRY010000007">
    <property type="protein sequence ID" value="MCK8779416.1"/>
    <property type="molecule type" value="Genomic_DNA"/>
</dbReference>
<organism evidence="2 3">
    <name type="scientific">Neorhizobium turbinariae</name>
    <dbReference type="NCBI Taxonomy" id="2937795"/>
    <lineage>
        <taxon>Bacteria</taxon>
        <taxon>Pseudomonadati</taxon>
        <taxon>Pseudomonadota</taxon>
        <taxon>Alphaproteobacteria</taxon>
        <taxon>Hyphomicrobiales</taxon>
        <taxon>Rhizobiaceae</taxon>
        <taxon>Rhizobium/Agrobacterium group</taxon>
        <taxon>Neorhizobium</taxon>
    </lineage>
</organism>
<name>A0ABT0INH5_9HYPH</name>
<gene>
    <name evidence="2" type="ORF">M0654_05390</name>
</gene>
<dbReference type="RefSeq" id="WP_248682147.1">
    <property type="nucleotide sequence ID" value="NZ_JALPRY010000007.1"/>
</dbReference>
<dbReference type="Proteomes" id="UP001202827">
    <property type="component" value="Unassembled WGS sequence"/>
</dbReference>
<feature type="region of interest" description="Disordered" evidence="1">
    <location>
        <begin position="1"/>
        <end position="59"/>
    </location>
</feature>